<keyword evidence="5" id="KW-0472">Membrane</keyword>
<reference evidence="8 9" key="2">
    <citation type="submission" date="2020-07" db="EMBL/GenBank/DDBJ databases">
        <title>Bacterial metabolism rescues the inhibition of intestinal drug absorption by food and drug additives.</title>
        <authorList>
            <person name="Zou L."/>
            <person name="Spanogiannopoulos P."/>
            <person name="Chien H.-C."/>
            <person name="Pieper L.M."/>
            <person name="Cai W."/>
            <person name="Khuri N."/>
            <person name="Pottel J."/>
            <person name="Vora B."/>
            <person name="Ni Z."/>
            <person name="Tsakalozou E."/>
            <person name="Zhang W."/>
            <person name="Shoichet B.K."/>
            <person name="Giacomini K.M."/>
            <person name="Turnbaugh P.J."/>
        </authorList>
    </citation>
    <scope>NUCLEOTIDE SEQUENCE [LARGE SCALE GENOMIC DNA]</scope>
    <source>
        <strain evidence="8 9">F22</strain>
    </source>
</reference>
<dbReference type="Proteomes" id="UP000554488">
    <property type="component" value="Unassembled WGS sequence"/>
</dbReference>
<evidence type="ECO:0000313" key="9">
    <source>
        <dbReference type="Proteomes" id="UP000554488"/>
    </source>
</evidence>
<dbReference type="InterPro" id="IPR003760">
    <property type="entry name" value="PnrA-like"/>
</dbReference>
<dbReference type="PROSITE" id="PS51257">
    <property type="entry name" value="PROKAR_LIPOPROTEIN"/>
    <property type="match status" value="1"/>
</dbReference>
<keyword evidence="6" id="KW-0449">Lipoprotein</keyword>
<sequence length="377" mass="41042">MKMKKLGSLMMVGVLVGTMLVGCGKGSSSETKDAKKEGSSDAMKVSLLCVGNLGDKGFNDSAAKGMERMEKEMGAETKIIELGRDESSYEGNFFDVSEQGYDLIISGTWSAKEVIEQMSVEYPENKYLCFDCAVDRDVATEGNIMGITYEGNQAAYLCGVLSAKMFEVENEKIDPSEKKLGFIGSLDTAVINDFLLGYIEGVKSVDPEIKIMTSYVGSYEDVSKCMEMTTQLYNQGAQIVYAPTSQSILGAVSAAQKADKYLIACDQDLYTELKDTEPELAPYVLSSSVKNIGESLVAAVQGWKDGSMSFDENYVLGLESDAVGLAKNENYESIVPEDIRAMIDEVEQDIIDGKIKVSTAFDLSTDEIAKIRDAMKP</sequence>
<dbReference type="InterPro" id="IPR028082">
    <property type="entry name" value="Peripla_BP_I"/>
</dbReference>
<dbReference type="RefSeq" id="WP_175305843.1">
    <property type="nucleotide sequence ID" value="NZ_JABWDC010000036.1"/>
</dbReference>
<evidence type="ECO:0000256" key="6">
    <source>
        <dbReference type="ARBA" id="ARBA00023288"/>
    </source>
</evidence>
<evidence type="ECO:0000259" key="7">
    <source>
        <dbReference type="Pfam" id="PF02608"/>
    </source>
</evidence>
<dbReference type="InterPro" id="IPR050957">
    <property type="entry name" value="BMP_lipoprotein"/>
</dbReference>
<dbReference type="GO" id="GO:0005886">
    <property type="term" value="C:plasma membrane"/>
    <property type="evidence" value="ECO:0007669"/>
    <property type="project" value="UniProtKB-SubCell"/>
</dbReference>
<dbReference type="PANTHER" id="PTHR34296">
    <property type="entry name" value="TRANSCRIPTIONAL ACTIVATOR PROTEIN MED"/>
    <property type="match status" value="1"/>
</dbReference>
<evidence type="ECO:0000256" key="5">
    <source>
        <dbReference type="ARBA" id="ARBA00023136"/>
    </source>
</evidence>
<evidence type="ECO:0000256" key="1">
    <source>
        <dbReference type="ARBA" id="ARBA00004193"/>
    </source>
</evidence>
<dbReference type="AlphaFoldDB" id="A0A849XSQ7"/>
<protein>
    <submittedName>
        <fullName evidence="8">BMP family ABC transporter substrate-binding protein</fullName>
    </submittedName>
</protein>
<dbReference type="SUPFAM" id="SSF53822">
    <property type="entry name" value="Periplasmic binding protein-like I"/>
    <property type="match status" value="1"/>
</dbReference>
<proteinExistence type="inferred from homology"/>
<name>A0A849XSQ7_9FIRM</name>
<organism evidence="8 9">
    <name type="scientific">Coprococcus comes</name>
    <dbReference type="NCBI Taxonomy" id="410072"/>
    <lineage>
        <taxon>Bacteria</taxon>
        <taxon>Bacillati</taxon>
        <taxon>Bacillota</taxon>
        <taxon>Clostridia</taxon>
        <taxon>Lachnospirales</taxon>
        <taxon>Lachnospiraceae</taxon>
        <taxon>Coprococcus</taxon>
    </lineage>
</organism>
<evidence type="ECO:0000256" key="4">
    <source>
        <dbReference type="ARBA" id="ARBA00022729"/>
    </source>
</evidence>
<feature type="domain" description="ABC transporter substrate-binding protein PnrA-like" evidence="7">
    <location>
        <begin position="43"/>
        <end position="345"/>
    </location>
</feature>
<comment type="subcellular location">
    <subcellularLocation>
        <location evidence="1">Cell membrane</location>
        <topology evidence="1">Lipid-anchor</topology>
    </subcellularLocation>
</comment>
<comment type="similarity">
    <text evidence="2">Belongs to the BMP lipoprotein family.</text>
</comment>
<evidence type="ECO:0000256" key="2">
    <source>
        <dbReference type="ARBA" id="ARBA00008610"/>
    </source>
</evidence>
<gene>
    <name evidence="8" type="ORF">HUU93_10020</name>
</gene>
<accession>A0A849XSQ7</accession>
<reference evidence="8 9" key="1">
    <citation type="submission" date="2020-04" db="EMBL/GenBank/DDBJ databases">
        <authorList>
            <person name="Pieper L."/>
        </authorList>
    </citation>
    <scope>NUCLEOTIDE SEQUENCE [LARGE SCALE GENOMIC DNA]</scope>
    <source>
        <strain evidence="8 9">F22</strain>
    </source>
</reference>
<dbReference type="EMBL" id="JABWDC010000036">
    <property type="protein sequence ID" value="NUN86928.1"/>
    <property type="molecule type" value="Genomic_DNA"/>
</dbReference>
<evidence type="ECO:0000256" key="3">
    <source>
        <dbReference type="ARBA" id="ARBA00022475"/>
    </source>
</evidence>
<dbReference type="Pfam" id="PF02608">
    <property type="entry name" value="Bmp"/>
    <property type="match status" value="1"/>
</dbReference>
<keyword evidence="3" id="KW-1003">Cell membrane</keyword>
<evidence type="ECO:0000313" key="8">
    <source>
        <dbReference type="EMBL" id="NUN86928.1"/>
    </source>
</evidence>
<dbReference type="Gene3D" id="3.40.50.2300">
    <property type="match status" value="2"/>
</dbReference>
<keyword evidence="4" id="KW-0732">Signal</keyword>
<dbReference type="PANTHER" id="PTHR34296:SF2">
    <property type="entry name" value="ABC TRANSPORTER GUANOSINE-BINDING PROTEIN NUPN"/>
    <property type="match status" value="1"/>
</dbReference>
<comment type="caution">
    <text evidence="8">The sequence shown here is derived from an EMBL/GenBank/DDBJ whole genome shotgun (WGS) entry which is preliminary data.</text>
</comment>